<feature type="compositionally biased region" description="Polar residues" evidence="1">
    <location>
        <begin position="41"/>
        <end position="50"/>
    </location>
</feature>
<evidence type="ECO:0000256" key="1">
    <source>
        <dbReference type="SAM" id="MobiDB-lite"/>
    </source>
</evidence>
<sequence length="82" mass="9056">MNNNASSGLAVLTYQPRSISKIQAKLNTSLSQFCQNFPQLESESQTDTNFDSQSQGDYDSNNNSQSQNQNPLNASQLLLIAR</sequence>
<organism evidence="2 3">
    <name type="scientific">Streblomastix strix</name>
    <dbReference type="NCBI Taxonomy" id="222440"/>
    <lineage>
        <taxon>Eukaryota</taxon>
        <taxon>Metamonada</taxon>
        <taxon>Preaxostyla</taxon>
        <taxon>Oxymonadida</taxon>
        <taxon>Streblomastigidae</taxon>
        <taxon>Streblomastix</taxon>
    </lineage>
</organism>
<dbReference type="AlphaFoldDB" id="A0A5J4WVY8"/>
<feature type="non-terminal residue" evidence="2">
    <location>
        <position position="82"/>
    </location>
</feature>
<feature type="region of interest" description="Disordered" evidence="1">
    <location>
        <begin position="41"/>
        <end position="82"/>
    </location>
</feature>
<evidence type="ECO:0000313" key="2">
    <source>
        <dbReference type="EMBL" id="KAA6398666.1"/>
    </source>
</evidence>
<comment type="caution">
    <text evidence="2">The sequence shown here is derived from an EMBL/GenBank/DDBJ whole genome shotgun (WGS) entry which is preliminary data.</text>
</comment>
<proteinExistence type="predicted"/>
<reference evidence="2 3" key="1">
    <citation type="submission" date="2019-03" db="EMBL/GenBank/DDBJ databases">
        <title>Single cell metagenomics reveals metabolic interactions within the superorganism composed of flagellate Streblomastix strix and complex community of Bacteroidetes bacteria on its surface.</title>
        <authorList>
            <person name="Treitli S.C."/>
            <person name="Kolisko M."/>
            <person name="Husnik F."/>
            <person name="Keeling P."/>
            <person name="Hampl V."/>
        </authorList>
    </citation>
    <scope>NUCLEOTIDE SEQUENCE [LARGE SCALE GENOMIC DNA]</scope>
    <source>
        <strain evidence="2">ST1C</strain>
    </source>
</reference>
<dbReference type="EMBL" id="SNRW01000907">
    <property type="protein sequence ID" value="KAA6398666.1"/>
    <property type="molecule type" value="Genomic_DNA"/>
</dbReference>
<protein>
    <submittedName>
        <fullName evidence="2">Uncharacterized protein</fullName>
    </submittedName>
</protein>
<accession>A0A5J4WVY8</accession>
<name>A0A5J4WVY8_9EUKA</name>
<evidence type="ECO:0000313" key="3">
    <source>
        <dbReference type="Proteomes" id="UP000324800"/>
    </source>
</evidence>
<gene>
    <name evidence="2" type="ORF">EZS28_005803</name>
</gene>
<feature type="compositionally biased region" description="Low complexity" evidence="1">
    <location>
        <begin position="51"/>
        <end position="82"/>
    </location>
</feature>
<dbReference type="Proteomes" id="UP000324800">
    <property type="component" value="Unassembled WGS sequence"/>
</dbReference>